<dbReference type="InterPro" id="IPR036388">
    <property type="entry name" value="WH-like_DNA-bd_sf"/>
</dbReference>
<protein>
    <submittedName>
        <fullName evidence="1">Transcriptional regulator</fullName>
    </submittedName>
</protein>
<dbReference type="InterPro" id="IPR036390">
    <property type="entry name" value="WH_DNA-bd_sf"/>
</dbReference>
<dbReference type="AlphaFoldDB" id="A0A0G0PGL2"/>
<sequence>MADLGDIITSKVRVKVLELFLANLKEMYHVRGIVRETKEEINAVRRELERLERVGFLKKEARGNRLYYWVRDDYPFYGDLIAVVAKCTGLGLSIIENKNKIGKVNFVMFSGRFARRKERRNEDDVDILIVGEIILPELAALIRAEESKRNKEINYTVMSREEYEFRKKRRDPFLLNILSGSRTMVIGDEEELIG</sequence>
<name>A0A0G0PGL2_9BACT</name>
<accession>A0A0G0PGL2</accession>
<reference evidence="1 2" key="1">
    <citation type="journal article" date="2015" name="Nature">
        <title>rRNA introns, odd ribosomes, and small enigmatic genomes across a large radiation of phyla.</title>
        <authorList>
            <person name="Brown C.T."/>
            <person name="Hug L.A."/>
            <person name="Thomas B.C."/>
            <person name="Sharon I."/>
            <person name="Castelle C.J."/>
            <person name="Singh A."/>
            <person name="Wilkins M.J."/>
            <person name="Williams K.H."/>
            <person name="Banfield J.F."/>
        </authorList>
    </citation>
    <scope>NUCLEOTIDE SEQUENCE [LARGE SCALE GENOMIC DNA]</scope>
</reference>
<dbReference type="Gene3D" id="1.10.10.10">
    <property type="entry name" value="Winged helix-like DNA-binding domain superfamily/Winged helix DNA-binding domain"/>
    <property type="match status" value="1"/>
</dbReference>
<dbReference type="SUPFAM" id="SSF46785">
    <property type="entry name" value="Winged helix' DNA-binding domain"/>
    <property type="match status" value="1"/>
</dbReference>
<comment type="caution">
    <text evidence="1">The sequence shown here is derived from an EMBL/GenBank/DDBJ whole genome shotgun (WGS) entry which is preliminary data.</text>
</comment>
<evidence type="ECO:0000313" key="1">
    <source>
        <dbReference type="EMBL" id="KKQ97244.1"/>
    </source>
</evidence>
<proteinExistence type="predicted"/>
<gene>
    <name evidence="1" type="ORF">UT23_C0015G0014</name>
</gene>
<organism evidence="1 2">
    <name type="scientific">Candidatus Woesebacteria bacterium GW2011_GWA1_39_12</name>
    <dbReference type="NCBI Taxonomy" id="1618549"/>
    <lineage>
        <taxon>Bacteria</taxon>
        <taxon>Candidatus Woeseibacteriota</taxon>
    </lineage>
</organism>
<evidence type="ECO:0000313" key="2">
    <source>
        <dbReference type="Proteomes" id="UP000034325"/>
    </source>
</evidence>
<dbReference type="EMBL" id="LBWA01000015">
    <property type="protein sequence ID" value="KKQ97244.1"/>
    <property type="molecule type" value="Genomic_DNA"/>
</dbReference>
<dbReference type="Proteomes" id="UP000034325">
    <property type="component" value="Unassembled WGS sequence"/>
</dbReference>